<sequence length="505" mass="55891">MGVFRLAFLVRFLSKPALSGFITASAILIMLSQVKPAIGLPRTDIGGIMTIFFLHPTELRDINPATVILSLGCLAFLHVAKRFKSSRSRVVKQMSEFKEVLLLVIAALIAWRQPVVPDDPLLKFTGHDPSNISWNWKQLVTARVDHLLRQVVCVSSTFERRDGRFGDFLVFLRSGKEICTEGYQVVATNELLGLGAANLAGAFCGAVPTQIGLSRMGIASSMGVKNLLGTNVFVAGMVAIVLLALSPYIYYVPRCALNVIIIVGASSLTEFKHVLWLWSLRSTRTRQRTYVTDLIVWWVAFLFTLFLGALKGILGAVVVSLVLIVYQVADPPITTLGYCQCRNRWMNVKERRDTEQRPGILAVRPEGPLFYANIERLEEWLDEMEIAASAADEPLMAIILSFAAVSFLDTSALEALQTMIDAYSKRNIGLLVAHASGQPCQILKHALGEYFPEHCLTTPWSVEDCHISLCQADHSYQSAPKDTSNIPKGFTSWQVRAAISNKMQS</sequence>
<keyword evidence="2 5" id="KW-0812">Transmembrane</keyword>
<accession>A0A9P1CW95</accession>
<feature type="transmembrane region" description="Helical" evidence="5">
    <location>
        <begin position="12"/>
        <end position="31"/>
    </location>
</feature>
<dbReference type="PANTHER" id="PTHR11814">
    <property type="entry name" value="SULFATE TRANSPORTER"/>
    <property type="match status" value="1"/>
</dbReference>
<dbReference type="InterPro" id="IPR001902">
    <property type="entry name" value="SLC26A/SulP_fam"/>
</dbReference>
<dbReference type="EMBL" id="CAMXCT020002336">
    <property type="protein sequence ID" value="CAL1150841.1"/>
    <property type="molecule type" value="Genomic_DNA"/>
</dbReference>
<dbReference type="GO" id="GO:0016020">
    <property type="term" value="C:membrane"/>
    <property type="evidence" value="ECO:0007669"/>
    <property type="project" value="UniProtKB-SubCell"/>
</dbReference>
<evidence type="ECO:0000256" key="5">
    <source>
        <dbReference type="SAM" id="Phobius"/>
    </source>
</evidence>
<reference evidence="8" key="2">
    <citation type="submission" date="2024-04" db="EMBL/GenBank/DDBJ databases">
        <authorList>
            <person name="Chen Y."/>
            <person name="Shah S."/>
            <person name="Dougan E. K."/>
            <person name="Thang M."/>
            <person name="Chan C."/>
        </authorList>
    </citation>
    <scope>NUCLEOTIDE SEQUENCE [LARGE SCALE GENOMIC DNA]</scope>
</reference>
<feature type="transmembrane region" description="Helical" evidence="5">
    <location>
        <begin position="191"/>
        <end position="211"/>
    </location>
</feature>
<evidence type="ECO:0000313" key="7">
    <source>
        <dbReference type="EMBL" id="CAI3997466.1"/>
    </source>
</evidence>
<keyword evidence="3 5" id="KW-1133">Transmembrane helix</keyword>
<evidence type="ECO:0000256" key="3">
    <source>
        <dbReference type="ARBA" id="ARBA00022989"/>
    </source>
</evidence>
<protein>
    <submittedName>
        <fullName evidence="9">Proton/sulfate cotransporter 2</fullName>
    </submittedName>
</protein>
<dbReference type="Pfam" id="PF00916">
    <property type="entry name" value="Sulfate_transp"/>
    <property type="match status" value="1"/>
</dbReference>
<dbReference type="InterPro" id="IPR002645">
    <property type="entry name" value="STAS_dom"/>
</dbReference>
<feature type="domain" description="STAS" evidence="6">
    <location>
        <begin position="350"/>
        <end position="444"/>
    </location>
</feature>
<feature type="transmembrane region" description="Helical" evidence="5">
    <location>
        <begin position="295"/>
        <end position="326"/>
    </location>
</feature>
<evidence type="ECO:0000313" key="9">
    <source>
        <dbReference type="EMBL" id="CAL4784778.1"/>
    </source>
</evidence>
<dbReference type="InterPro" id="IPR011547">
    <property type="entry name" value="SLC26A/SulP_dom"/>
</dbReference>
<feature type="transmembrane region" description="Helical" evidence="5">
    <location>
        <begin position="100"/>
        <end position="116"/>
    </location>
</feature>
<comment type="caution">
    <text evidence="7">The sequence shown here is derived from an EMBL/GenBank/DDBJ whole genome shotgun (WGS) entry which is preliminary data.</text>
</comment>
<dbReference type="AlphaFoldDB" id="A0A9P1CW95"/>
<dbReference type="PROSITE" id="PS50801">
    <property type="entry name" value="STAS"/>
    <property type="match status" value="1"/>
</dbReference>
<dbReference type="OrthoDB" id="438491at2759"/>
<dbReference type="CDD" id="cd07042">
    <property type="entry name" value="STAS_SulP_like_sulfate_transporter"/>
    <property type="match status" value="1"/>
</dbReference>
<dbReference type="GO" id="GO:0055085">
    <property type="term" value="P:transmembrane transport"/>
    <property type="evidence" value="ECO:0007669"/>
    <property type="project" value="InterPro"/>
</dbReference>
<dbReference type="Proteomes" id="UP001152797">
    <property type="component" value="Unassembled WGS sequence"/>
</dbReference>
<name>A0A9P1CW95_9DINO</name>
<feature type="transmembrane region" description="Helical" evidence="5">
    <location>
        <begin position="256"/>
        <end position="275"/>
    </location>
</feature>
<evidence type="ECO:0000313" key="10">
    <source>
        <dbReference type="Proteomes" id="UP001152797"/>
    </source>
</evidence>
<feature type="transmembrane region" description="Helical" evidence="5">
    <location>
        <begin position="62"/>
        <end position="80"/>
    </location>
</feature>
<proteinExistence type="predicted"/>
<organism evidence="7">
    <name type="scientific">Cladocopium goreaui</name>
    <dbReference type="NCBI Taxonomy" id="2562237"/>
    <lineage>
        <taxon>Eukaryota</taxon>
        <taxon>Sar</taxon>
        <taxon>Alveolata</taxon>
        <taxon>Dinophyceae</taxon>
        <taxon>Suessiales</taxon>
        <taxon>Symbiodiniaceae</taxon>
        <taxon>Cladocopium</taxon>
    </lineage>
</organism>
<feature type="transmembrane region" description="Helical" evidence="5">
    <location>
        <begin position="232"/>
        <end position="250"/>
    </location>
</feature>
<evidence type="ECO:0000256" key="4">
    <source>
        <dbReference type="ARBA" id="ARBA00023136"/>
    </source>
</evidence>
<dbReference type="Gene3D" id="3.30.750.24">
    <property type="entry name" value="STAS domain"/>
    <property type="match status" value="1"/>
</dbReference>
<evidence type="ECO:0000313" key="8">
    <source>
        <dbReference type="EMBL" id="CAL1150841.1"/>
    </source>
</evidence>
<dbReference type="InterPro" id="IPR036513">
    <property type="entry name" value="STAS_dom_sf"/>
</dbReference>
<dbReference type="SUPFAM" id="SSF52091">
    <property type="entry name" value="SpoIIaa-like"/>
    <property type="match status" value="1"/>
</dbReference>
<dbReference type="EMBL" id="CAMXCT010002336">
    <property type="protein sequence ID" value="CAI3997466.1"/>
    <property type="molecule type" value="Genomic_DNA"/>
</dbReference>
<dbReference type="Pfam" id="PF01740">
    <property type="entry name" value="STAS"/>
    <property type="match status" value="1"/>
</dbReference>
<evidence type="ECO:0000256" key="1">
    <source>
        <dbReference type="ARBA" id="ARBA00004141"/>
    </source>
</evidence>
<reference evidence="7" key="1">
    <citation type="submission" date="2022-10" db="EMBL/GenBank/DDBJ databases">
        <authorList>
            <person name="Chen Y."/>
            <person name="Dougan E. K."/>
            <person name="Chan C."/>
            <person name="Rhodes N."/>
            <person name="Thang M."/>
        </authorList>
    </citation>
    <scope>NUCLEOTIDE SEQUENCE</scope>
</reference>
<evidence type="ECO:0000256" key="2">
    <source>
        <dbReference type="ARBA" id="ARBA00022692"/>
    </source>
</evidence>
<comment type="subcellular location">
    <subcellularLocation>
        <location evidence="1">Membrane</location>
        <topology evidence="1">Multi-pass membrane protein</topology>
    </subcellularLocation>
</comment>
<keyword evidence="10" id="KW-1185">Reference proteome</keyword>
<evidence type="ECO:0000259" key="6">
    <source>
        <dbReference type="PROSITE" id="PS50801"/>
    </source>
</evidence>
<feature type="transmembrane region" description="Helical" evidence="5">
    <location>
        <begin position="395"/>
        <end position="416"/>
    </location>
</feature>
<gene>
    <name evidence="7" type="ORF">C1SCF055_LOCUS23845</name>
</gene>
<keyword evidence="4 5" id="KW-0472">Membrane</keyword>
<dbReference type="EMBL" id="CAMXCT030002336">
    <property type="protein sequence ID" value="CAL4784778.1"/>
    <property type="molecule type" value="Genomic_DNA"/>
</dbReference>